<organism evidence="1 2">
    <name type="scientific">Lophiotrema nucula</name>
    <dbReference type="NCBI Taxonomy" id="690887"/>
    <lineage>
        <taxon>Eukaryota</taxon>
        <taxon>Fungi</taxon>
        <taxon>Dikarya</taxon>
        <taxon>Ascomycota</taxon>
        <taxon>Pezizomycotina</taxon>
        <taxon>Dothideomycetes</taxon>
        <taxon>Pleosporomycetidae</taxon>
        <taxon>Pleosporales</taxon>
        <taxon>Lophiotremataceae</taxon>
        <taxon>Lophiotrema</taxon>
    </lineage>
</organism>
<evidence type="ECO:0000313" key="2">
    <source>
        <dbReference type="Proteomes" id="UP000799770"/>
    </source>
</evidence>
<dbReference type="Proteomes" id="UP000799770">
    <property type="component" value="Unassembled WGS sequence"/>
</dbReference>
<dbReference type="AlphaFoldDB" id="A0A6A5Z4I7"/>
<dbReference type="EMBL" id="ML977325">
    <property type="protein sequence ID" value="KAF2114332.1"/>
    <property type="molecule type" value="Genomic_DNA"/>
</dbReference>
<accession>A0A6A5Z4I7</accession>
<proteinExistence type="predicted"/>
<protein>
    <submittedName>
        <fullName evidence="1">Uncharacterized protein</fullName>
    </submittedName>
</protein>
<keyword evidence="2" id="KW-1185">Reference proteome</keyword>
<reference evidence="1" key="1">
    <citation type="journal article" date="2020" name="Stud. Mycol.">
        <title>101 Dothideomycetes genomes: a test case for predicting lifestyles and emergence of pathogens.</title>
        <authorList>
            <person name="Haridas S."/>
            <person name="Albert R."/>
            <person name="Binder M."/>
            <person name="Bloem J."/>
            <person name="Labutti K."/>
            <person name="Salamov A."/>
            <person name="Andreopoulos B."/>
            <person name="Baker S."/>
            <person name="Barry K."/>
            <person name="Bills G."/>
            <person name="Bluhm B."/>
            <person name="Cannon C."/>
            <person name="Castanera R."/>
            <person name="Culley D."/>
            <person name="Daum C."/>
            <person name="Ezra D."/>
            <person name="Gonzalez J."/>
            <person name="Henrissat B."/>
            <person name="Kuo A."/>
            <person name="Liang C."/>
            <person name="Lipzen A."/>
            <person name="Lutzoni F."/>
            <person name="Magnuson J."/>
            <person name="Mondo S."/>
            <person name="Nolan M."/>
            <person name="Ohm R."/>
            <person name="Pangilinan J."/>
            <person name="Park H.-J."/>
            <person name="Ramirez L."/>
            <person name="Alfaro M."/>
            <person name="Sun H."/>
            <person name="Tritt A."/>
            <person name="Yoshinaga Y."/>
            <person name="Zwiers L.-H."/>
            <person name="Turgeon B."/>
            <person name="Goodwin S."/>
            <person name="Spatafora J."/>
            <person name="Crous P."/>
            <person name="Grigoriev I."/>
        </authorList>
    </citation>
    <scope>NUCLEOTIDE SEQUENCE</scope>
    <source>
        <strain evidence="1">CBS 627.86</strain>
    </source>
</reference>
<sequence>MNGTVLVSSRPLGLFSFNLSFVDHAYAQIEHPVTRTGFLSADLTRRRIVHHINTHIHIYLLFVTAKSVHLKSNTVNAPHTRYSFESVEVLITSLDGDYHDYKYGFSGRLLLECPTSAATVSWAKFGGFHFREMTGHLVDVPAWKHFGDLSHNRSPLELAQEYRMVDLPSRTRLLCAPDDTELNREGRAIGWVILDRDMDFSGPVLCAHIVLRILHGQKSIAKHVT</sequence>
<name>A0A6A5Z4I7_9PLEO</name>
<gene>
    <name evidence="1" type="ORF">BDV96DRAFT_600315</name>
</gene>
<evidence type="ECO:0000313" key="1">
    <source>
        <dbReference type="EMBL" id="KAF2114332.1"/>
    </source>
</evidence>
<dbReference type="OrthoDB" id="5362512at2759"/>